<gene>
    <name evidence="5" type="ORF">GCM10009821_23210</name>
</gene>
<keyword evidence="3" id="KW-0804">Transcription</keyword>
<evidence type="ECO:0000259" key="4">
    <source>
        <dbReference type="PROSITE" id="PS50987"/>
    </source>
</evidence>
<dbReference type="CDD" id="cd00090">
    <property type="entry name" value="HTH_ARSR"/>
    <property type="match status" value="1"/>
</dbReference>
<organism evidence="5 6">
    <name type="scientific">Aeromicrobium halocynthiae</name>
    <dbReference type="NCBI Taxonomy" id="560557"/>
    <lineage>
        <taxon>Bacteria</taxon>
        <taxon>Bacillati</taxon>
        <taxon>Actinomycetota</taxon>
        <taxon>Actinomycetes</taxon>
        <taxon>Propionibacteriales</taxon>
        <taxon>Nocardioidaceae</taxon>
        <taxon>Aeromicrobium</taxon>
    </lineage>
</organism>
<keyword evidence="6" id="KW-1185">Reference proteome</keyword>
<evidence type="ECO:0000256" key="1">
    <source>
        <dbReference type="ARBA" id="ARBA00023015"/>
    </source>
</evidence>
<evidence type="ECO:0000313" key="6">
    <source>
        <dbReference type="Proteomes" id="UP001501480"/>
    </source>
</evidence>
<dbReference type="RefSeq" id="WP_344328663.1">
    <property type="nucleotide sequence ID" value="NZ_BAAAPY010000008.1"/>
</dbReference>
<dbReference type="InterPro" id="IPR036390">
    <property type="entry name" value="WH_DNA-bd_sf"/>
</dbReference>
<dbReference type="InterPro" id="IPR011991">
    <property type="entry name" value="ArsR-like_HTH"/>
</dbReference>
<dbReference type="EMBL" id="BAAAPY010000008">
    <property type="protein sequence ID" value="GAA2081847.1"/>
    <property type="molecule type" value="Genomic_DNA"/>
</dbReference>
<name>A0ABN2W2T0_9ACTN</name>
<accession>A0ABN2W2T0</accession>
<evidence type="ECO:0000313" key="5">
    <source>
        <dbReference type="EMBL" id="GAA2081847.1"/>
    </source>
</evidence>
<feature type="domain" description="HTH arsR-type" evidence="4">
    <location>
        <begin position="7"/>
        <end position="100"/>
    </location>
</feature>
<dbReference type="PANTHER" id="PTHR43132">
    <property type="entry name" value="ARSENICAL RESISTANCE OPERON REPRESSOR ARSR-RELATED"/>
    <property type="match status" value="1"/>
</dbReference>
<keyword evidence="2" id="KW-0238">DNA-binding</keyword>
<dbReference type="InterPro" id="IPR036388">
    <property type="entry name" value="WH-like_DNA-bd_sf"/>
</dbReference>
<protein>
    <recommendedName>
        <fullName evidence="4">HTH arsR-type domain-containing protein</fullName>
    </recommendedName>
</protein>
<dbReference type="Pfam" id="PF01022">
    <property type="entry name" value="HTH_5"/>
    <property type="match status" value="1"/>
</dbReference>
<dbReference type="PANTHER" id="PTHR43132:SF6">
    <property type="entry name" value="HTH-TYPE TRANSCRIPTIONAL REPRESSOR CZRA"/>
    <property type="match status" value="1"/>
</dbReference>
<evidence type="ECO:0000256" key="3">
    <source>
        <dbReference type="ARBA" id="ARBA00023163"/>
    </source>
</evidence>
<dbReference type="NCBIfam" id="NF033788">
    <property type="entry name" value="HTH_metalloreg"/>
    <property type="match status" value="1"/>
</dbReference>
<dbReference type="PROSITE" id="PS50987">
    <property type="entry name" value="HTH_ARSR_2"/>
    <property type="match status" value="1"/>
</dbReference>
<dbReference type="Proteomes" id="UP001501480">
    <property type="component" value="Unassembled WGS sequence"/>
</dbReference>
<dbReference type="SUPFAM" id="SSF46785">
    <property type="entry name" value="Winged helix' DNA-binding domain"/>
    <property type="match status" value="1"/>
</dbReference>
<dbReference type="InterPro" id="IPR001845">
    <property type="entry name" value="HTH_ArsR_DNA-bd_dom"/>
</dbReference>
<dbReference type="InterPro" id="IPR051011">
    <property type="entry name" value="Metal_resp_trans_reg"/>
</dbReference>
<keyword evidence="1" id="KW-0805">Transcription regulation</keyword>
<dbReference type="PRINTS" id="PR00778">
    <property type="entry name" value="HTHARSR"/>
</dbReference>
<sequence>MSDGPSIAADYSDVSDMFGALSSPVRAAIVHRLTEGEQTVGHLVTTLGLSQPLISQHLRVLRGARLVVTERRGREVAYTLADDHVAHVFLDAFHHTKENHDDDH</sequence>
<evidence type="ECO:0000256" key="2">
    <source>
        <dbReference type="ARBA" id="ARBA00023125"/>
    </source>
</evidence>
<dbReference type="SMART" id="SM00418">
    <property type="entry name" value="HTH_ARSR"/>
    <property type="match status" value="1"/>
</dbReference>
<dbReference type="Gene3D" id="1.10.10.10">
    <property type="entry name" value="Winged helix-like DNA-binding domain superfamily/Winged helix DNA-binding domain"/>
    <property type="match status" value="1"/>
</dbReference>
<proteinExistence type="predicted"/>
<comment type="caution">
    <text evidence="5">The sequence shown here is derived from an EMBL/GenBank/DDBJ whole genome shotgun (WGS) entry which is preliminary data.</text>
</comment>
<reference evidence="5 6" key="1">
    <citation type="journal article" date="2019" name="Int. J. Syst. Evol. Microbiol.">
        <title>The Global Catalogue of Microorganisms (GCM) 10K type strain sequencing project: providing services to taxonomists for standard genome sequencing and annotation.</title>
        <authorList>
            <consortium name="The Broad Institute Genomics Platform"/>
            <consortium name="The Broad Institute Genome Sequencing Center for Infectious Disease"/>
            <person name="Wu L."/>
            <person name="Ma J."/>
        </authorList>
    </citation>
    <scope>NUCLEOTIDE SEQUENCE [LARGE SCALE GENOMIC DNA]</scope>
    <source>
        <strain evidence="5 6">JCM 15749</strain>
    </source>
</reference>